<keyword evidence="2" id="KW-1185">Reference proteome</keyword>
<dbReference type="EMBL" id="JBBPCB010000011">
    <property type="protein sequence ID" value="MEK8181193.1"/>
    <property type="molecule type" value="Genomic_DNA"/>
</dbReference>
<dbReference type="Proteomes" id="UP001491349">
    <property type="component" value="Unassembled WGS sequence"/>
</dbReference>
<gene>
    <name evidence="1" type="ORF">WMW71_12650</name>
</gene>
<proteinExistence type="predicted"/>
<evidence type="ECO:0000313" key="1">
    <source>
        <dbReference type="EMBL" id="MEK8181193.1"/>
    </source>
</evidence>
<comment type="caution">
    <text evidence="1">The sequence shown here is derived from an EMBL/GenBank/DDBJ whole genome shotgun (WGS) entry which is preliminary data.</text>
</comment>
<sequence>MEKETLDRLLKNYFNSRKSWEAWCYLNNLHLKTSKPEIRKYADNNELLYYLRYLLLKDLHIELSKIIKFSRNTGDSIFQLLKNHNSVESINHLLKLEDFNIQIKSITDTRDKFYAHLDHDYKNFLSSFEVEDYYKIFELIEESIIILGKEKELKETLKSIPSRDEFELKT</sequence>
<accession>A0ABU9E3F8</accession>
<protein>
    <recommendedName>
        <fullName evidence="3">HEPN AbiU2-like domain-containing protein</fullName>
    </recommendedName>
</protein>
<dbReference type="RefSeq" id="WP_187661259.1">
    <property type="nucleotide sequence ID" value="NZ_JACTAB010000012.1"/>
</dbReference>
<evidence type="ECO:0000313" key="2">
    <source>
        <dbReference type="Proteomes" id="UP001491349"/>
    </source>
</evidence>
<reference evidence="1 2" key="1">
    <citation type="submission" date="2024-04" db="EMBL/GenBank/DDBJ databases">
        <title>draft genome sequnece of Flavobacterium buctense JCM 30750.</title>
        <authorList>
            <person name="Kim D.-U."/>
        </authorList>
    </citation>
    <scope>NUCLEOTIDE SEQUENCE [LARGE SCALE GENOMIC DNA]</scope>
    <source>
        <strain evidence="1 2">JCM 30750</strain>
    </source>
</reference>
<evidence type="ECO:0008006" key="3">
    <source>
        <dbReference type="Google" id="ProtNLM"/>
    </source>
</evidence>
<organism evidence="1 2">
    <name type="scientific">Flavobacterium buctense</name>
    <dbReference type="NCBI Taxonomy" id="1648146"/>
    <lineage>
        <taxon>Bacteria</taxon>
        <taxon>Pseudomonadati</taxon>
        <taxon>Bacteroidota</taxon>
        <taxon>Flavobacteriia</taxon>
        <taxon>Flavobacteriales</taxon>
        <taxon>Flavobacteriaceae</taxon>
        <taxon>Flavobacterium</taxon>
    </lineage>
</organism>
<name>A0ABU9E3F8_9FLAO</name>